<keyword evidence="2" id="KW-0347">Helicase</keyword>
<gene>
    <name evidence="2" type="primary">recQ_3</name>
    <name evidence="2" type="ORF">NCTC6133_01909</name>
</gene>
<evidence type="ECO:0000313" key="2">
    <source>
        <dbReference type="EMBL" id="SUK48196.1"/>
    </source>
</evidence>
<keyword evidence="2" id="KW-0547">Nucleotide-binding</keyword>
<protein>
    <submittedName>
        <fullName evidence="2">ATP-dependent DNA helicase RecQ</fullName>
    </submittedName>
</protein>
<dbReference type="EMBL" id="UHAP01000001">
    <property type="protein sequence ID" value="SUK48196.1"/>
    <property type="molecule type" value="Genomic_DNA"/>
</dbReference>
<accession>A0A380DSZ7</accession>
<dbReference type="InterPro" id="IPR036388">
    <property type="entry name" value="WH-like_DNA-bd_sf"/>
</dbReference>
<name>A0A380DSZ7_STAAU</name>
<evidence type="ECO:0000313" key="3">
    <source>
        <dbReference type="Proteomes" id="UP000255091"/>
    </source>
</evidence>
<proteinExistence type="predicted"/>
<feature type="domain" description="ATP-dependent DNA helicase RecQ zinc-binding" evidence="1">
    <location>
        <begin position="41"/>
        <end position="80"/>
    </location>
</feature>
<reference evidence="2 3" key="1">
    <citation type="submission" date="2018-06" db="EMBL/GenBank/DDBJ databases">
        <authorList>
            <consortium name="Pathogen Informatics"/>
            <person name="Doyle S."/>
        </authorList>
    </citation>
    <scope>NUCLEOTIDE SEQUENCE [LARGE SCALE GENOMIC DNA]</scope>
    <source>
        <strain evidence="2 3">NCTC6133</strain>
    </source>
</reference>
<dbReference type="AlphaFoldDB" id="A0A380DSZ7"/>
<dbReference type="GO" id="GO:0004386">
    <property type="term" value="F:helicase activity"/>
    <property type="evidence" value="ECO:0007669"/>
    <property type="project" value="UniProtKB-KW"/>
</dbReference>
<organism evidence="2 3">
    <name type="scientific">Staphylococcus aureus</name>
    <dbReference type="NCBI Taxonomy" id="1280"/>
    <lineage>
        <taxon>Bacteria</taxon>
        <taxon>Bacillati</taxon>
        <taxon>Bacillota</taxon>
        <taxon>Bacilli</taxon>
        <taxon>Bacillales</taxon>
        <taxon>Staphylococcaceae</taxon>
        <taxon>Staphylococcus</taxon>
    </lineage>
</organism>
<dbReference type="Gene3D" id="1.10.10.10">
    <property type="entry name" value="Winged helix-like DNA-binding domain superfamily/Winged helix DNA-binding domain"/>
    <property type="match status" value="1"/>
</dbReference>
<dbReference type="InterPro" id="IPR032284">
    <property type="entry name" value="RecQ_Zn-bd"/>
</dbReference>
<evidence type="ECO:0000259" key="1">
    <source>
        <dbReference type="Pfam" id="PF16124"/>
    </source>
</evidence>
<keyword evidence="2" id="KW-0378">Hydrolase</keyword>
<dbReference type="Proteomes" id="UP000255091">
    <property type="component" value="Unassembled WGS sequence"/>
</dbReference>
<sequence length="111" mass="13083">MVQNFEIGEFLAPDKQDVLTTLHSFYSIGALKQVFKQSFKRKQLGFFRMIGYCKLDQCRRKYLLEFFGEYPPAQDRCCDNDSNITDIAILNKKKVIRSIGFDEKLQNLFLR</sequence>
<keyword evidence="2" id="KW-0067">ATP-binding</keyword>
<dbReference type="Pfam" id="PF16124">
    <property type="entry name" value="RecQ_Zn_bind"/>
    <property type="match status" value="1"/>
</dbReference>